<evidence type="ECO:0000313" key="2">
    <source>
        <dbReference type="EMBL" id="KAL1522325.1"/>
    </source>
</evidence>
<reference evidence="2 3" key="1">
    <citation type="journal article" date="2024" name="Science">
        <title>Giant polyketide synthase enzymes in the biosynthesis of giant marine polyether toxins.</title>
        <authorList>
            <person name="Fallon T.R."/>
            <person name="Shende V.V."/>
            <person name="Wierzbicki I.H."/>
            <person name="Pendleton A.L."/>
            <person name="Watervoot N.F."/>
            <person name="Auber R.P."/>
            <person name="Gonzalez D.J."/>
            <person name="Wisecaver J.H."/>
            <person name="Moore B.S."/>
        </authorList>
    </citation>
    <scope>NUCLEOTIDE SEQUENCE [LARGE SCALE GENOMIC DNA]</scope>
    <source>
        <strain evidence="2 3">12B1</strain>
    </source>
</reference>
<feature type="signal peptide" evidence="1">
    <location>
        <begin position="1"/>
        <end position="24"/>
    </location>
</feature>
<evidence type="ECO:0000313" key="3">
    <source>
        <dbReference type="Proteomes" id="UP001515480"/>
    </source>
</evidence>
<dbReference type="EMBL" id="JBGBPQ010000006">
    <property type="protein sequence ID" value="KAL1522325.1"/>
    <property type="molecule type" value="Genomic_DNA"/>
</dbReference>
<organism evidence="2 3">
    <name type="scientific">Prymnesium parvum</name>
    <name type="common">Toxic golden alga</name>
    <dbReference type="NCBI Taxonomy" id="97485"/>
    <lineage>
        <taxon>Eukaryota</taxon>
        <taxon>Haptista</taxon>
        <taxon>Haptophyta</taxon>
        <taxon>Prymnesiophyceae</taxon>
        <taxon>Prymnesiales</taxon>
        <taxon>Prymnesiaceae</taxon>
        <taxon>Prymnesium</taxon>
    </lineage>
</organism>
<feature type="chain" id="PRO_5044250896" description="Protein xylosyltransferase" evidence="1">
    <location>
        <begin position="25"/>
        <end position="700"/>
    </location>
</feature>
<evidence type="ECO:0000256" key="1">
    <source>
        <dbReference type="SAM" id="SignalP"/>
    </source>
</evidence>
<dbReference type="AlphaFoldDB" id="A0AB34JMV7"/>
<proteinExistence type="predicted"/>
<keyword evidence="1" id="KW-0732">Signal</keyword>
<sequence length="700" mass="76989">MARRAARSGCGLRGLSVLLAALVGFKVGTLQLSAPCISSAPAKEAERAPAPRNLSRGALRISSAATGDAATEPPRRWSVPSWSVAGSHKKRGAGLLFFAYGGSRTLQHFLREAAVAAQSFRNHNPTIEIAVVSNNASVGKAFTKHIKPRSDLLFAGENLQHRSDNIARQWLTRVYYLAHSPFRITWALDSNVVSCSPGQAQRMLDAALATNLWGYNIAHASQNLLSSIMYPHNFNIIYTWDMVASDLFREWFLTAVSEGVASDDQKSLHIAELRLRAQLTAAGRDLYVGRVAPEYGAAFYDVMNRGNKTHAPTRRADRIRITPVLNGAVHLLHGTNASLCATFNQNLGVRQLLVKPKGREQKGRARQLIYTIVTDGPACAKLLGDDARYCLLRGPSGTPSSITLQDYILPSQLEDLHAYAHSRRCGEACEGVLLEETRDDSVSRAGALSKAQAGEQRWPQEFHTPCADISGKRLQYFDRFEPRCPDGKVMQRFALTSIGCRSGTFRVSFVCVDVHTNRLLGAPLPDIFLKASECAPVRGEALHELQAHPFSCGPRYGLQGWRLSSEGCSRKRHMRFHYDCVHLGYEEVPREDTISDSSSCSDAIRAPVNALAMHAVACPLTHALATVRFTSKGCDLPSQHDSHDGGPASTEGGSAWHTTHWVQYLLGAYKYMHFSYLCVLLMDGQRRNNTAASNRTHSMR</sequence>
<protein>
    <recommendedName>
        <fullName evidence="4">Protein xylosyltransferase</fullName>
    </recommendedName>
</protein>
<name>A0AB34JMV7_PRYPA</name>
<comment type="caution">
    <text evidence="2">The sequence shown here is derived from an EMBL/GenBank/DDBJ whole genome shotgun (WGS) entry which is preliminary data.</text>
</comment>
<gene>
    <name evidence="2" type="ORF">AB1Y20_017317</name>
</gene>
<evidence type="ECO:0008006" key="4">
    <source>
        <dbReference type="Google" id="ProtNLM"/>
    </source>
</evidence>
<accession>A0AB34JMV7</accession>
<keyword evidence="3" id="KW-1185">Reference proteome</keyword>
<dbReference type="Proteomes" id="UP001515480">
    <property type="component" value="Unassembled WGS sequence"/>
</dbReference>